<evidence type="ECO:0000313" key="1">
    <source>
        <dbReference type="EMBL" id="GID60743.1"/>
    </source>
</evidence>
<gene>
    <name evidence="1" type="ORF">Aco03nite_091470</name>
</gene>
<proteinExistence type="predicted"/>
<reference evidence="1 2" key="1">
    <citation type="submission" date="2021-01" db="EMBL/GenBank/DDBJ databases">
        <title>Whole genome shotgun sequence of Actinoplanes couchii NBRC 106145.</title>
        <authorList>
            <person name="Komaki H."/>
            <person name="Tamura T."/>
        </authorList>
    </citation>
    <scope>NUCLEOTIDE SEQUENCE [LARGE SCALE GENOMIC DNA]</scope>
    <source>
        <strain evidence="1 2">NBRC 106145</strain>
    </source>
</reference>
<accession>A0ABQ3XQH5</accession>
<protein>
    <submittedName>
        <fullName evidence="1">Uncharacterized protein</fullName>
    </submittedName>
</protein>
<name>A0ABQ3XQH5_9ACTN</name>
<dbReference type="EMBL" id="BOMG01000114">
    <property type="protein sequence ID" value="GID60743.1"/>
    <property type="molecule type" value="Genomic_DNA"/>
</dbReference>
<comment type="caution">
    <text evidence="1">The sequence shown here is derived from an EMBL/GenBank/DDBJ whole genome shotgun (WGS) entry which is preliminary data.</text>
</comment>
<sequence length="160" mass="16903">MRDRQTPQSALDARELSKLIGELPLGAGGISLLKHQDFKIEEVVMGDHYEVGQAGSVGPRSVAVGQNFTQVWHKTSADVDLRELAAELSRLREAARGFTTGSPEDELALAEIATAENAAKADDGAKVLRHLARAGEWALAIAKTIGVPVAVRALEAAIAG</sequence>
<organism evidence="1 2">
    <name type="scientific">Actinoplanes couchii</name>
    <dbReference type="NCBI Taxonomy" id="403638"/>
    <lineage>
        <taxon>Bacteria</taxon>
        <taxon>Bacillati</taxon>
        <taxon>Actinomycetota</taxon>
        <taxon>Actinomycetes</taxon>
        <taxon>Micromonosporales</taxon>
        <taxon>Micromonosporaceae</taxon>
        <taxon>Actinoplanes</taxon>
    </lineage>
</organism>
<dbReference type="Proteomes" id="UP000612282">
    <property type="component" value="Unassembled WGS sequence"/>
</dbReference>
<evidence type="ECO:0000313" key="2">
    <source>
        <dbReference type="Proteomes" id="UP000612282"/>
    </source>
</evidence>
<keyword evidence="2" id="KW-1185">Reference proteome</keyword>